<protein>
    <submittedName>
        <fullName evidence="7">Salicylate hydroxylase</fullName>
    </submittedName>
</protein>
<keyword evidence="8" id="KW-1185">Reference proteome</keyword>
<evidence type="ECO:0000313" key="7">
    <source>
        <dbReference type="EMBL" id="TCM86041.1"/>
    </source>
</evidence>
<dbReference type="InterPro" id="IPR050493">
    <property type="entry name" value="FAD-dep_Monooxygenase_BioMet"/>
</dbReference>
<evidence type="ECO:0000256" key="5">
    <source>
        <dbReference type="ARBA" id="ARBA00023033"/>
    </source>
</evidence>
<dbReference type="AlphaFoldDB" id="A0A4R1YXS4"/>
<dbReference type="GO" id="GO:0004497">
    <property type="term" value="F:monooxygenase activity"/>
    <property type="evidence" value="ECO:0007669"/>
    <property type="project" value="UniProtKB-KW"/>
</dbReference>
<dbReference type="SUPFAM" id="SSF51905">
    <property type="entry name" value="FAD/NAD(P)-binding domain"/>
    <property type="match status" value="1"/>
</dbReference>
<keyword evidence="3" id="KW-0274">FAD</keyword>
<dbReference type="PANTHER" id="PTHR13789">
    <property type="entry name" value="MONOOXYGENASE"/>
    <property type="match status" value="1"/>
</dbReference>
<dbReference type="InterPro" id="IPR002938">
    <property type="entry name" value="FAD-bd"/>
</dbReference>
<comment type="caution">
    <text evidence="7">The sequence shown here is derived from an EMBL/GenBank/DDBJ whole genome shotgun (WGS) entry which is preliminary data.</text>
</comment>
<evidence type="ECO:0000313" key="8">
    <source>
        <dbReference type="Proteomes" id="UP000295277"/>
    </source>
</evidence>
<gene>
    <name evidence="7" type="ORF">EV216_1055</name>
</gene>
<keyword evidence="2" id="KW-0285">Flavoprotein</keyword>
<dbReference type="EMBL" id="SLVM01000005">
    <property type="protein sequence ID" value="TCM86041.1"/>
    <property type="molecule type" value="Genomic_DNA"/>
</dbReference>
<dbReference type="GO" id="GO:0071949">
    <property type="term" value="F:FAD binding"/>
    <property type="evidence" value="ECO:0007669"/>
    <property type="project" value="InterPro"/>
</dbReference>
<dbReference type="Proteomes" id="UP000295277">
    <property type="component" value="Unassembled WGS sequence"/>
</dbReference>
<dbReference type="Pfam" id="PF01494">
    <property type="entry name" value="FAD_binding_3"/>
    <property type="match status" value="1"/>
</dbReference>
<reference evidence="7 8" key="1">
    <citation type="submission" date="2019-03" db="EMBL/GenBank/DDBJ databases">
        <title>Genomic Encyclopedia of Type Strains, Phase IV (KMG-IV): sequencing the most valuable type-strain genomes for metagenomic binning, comparative biology and taxonomic classification.</title>
        <authorList>
            <person name="Goeker M."/>
        </authorList>
    </citation>
    <scope>NUCLEOTIDE SEQUENCE [LARGE SCALE GENOMIC DNA]</scope>
    <source>
        <strain evidence="7 8">DSM 21153</strain>
    </source>
</reference>
<name>A0A4R1YXS4_9RHOB</name>
<dbReference type="PRINTS" id="PR00420">
    <property type="entry name" value="RNGMNOXGNASE"/>
</dbReference>
<evidence type="ECO:0000256" key="3">
    <source>
        <dbReference type="ARBA" id="ARBA00022827"/>
    </source>
</evidence>
<dbReference type="InterPro" id="IPR036188">
    <property type="entry name" value="FAD/NAD-bd_sf"/>
</dbReference>
<evidence type="ECO:0000259" key="6">
    <source>
        <dbReference type="Pfam" id="PF01494"/>
    </source>
</evidence>
<keyword evidence="4" id="KW-0560">Oxidoreductase</keyword>
<evidence type="ECO:0000256" key="1">
    <source>
        <dbReference type="ARBA" id="ARBA00001974"/>
    </source>
</evidence>
<proteinExistence type="predicted"/>
<accession>A0A4R1YXS4</accession>
<dbReference type="OrthoDB" id="4230779at2"/>
<dbReference type="SUPFAM" id="SSF54373">
    <property type="entry name" value="FAD-linked reductases, C-terminal domain"/>
    <property type="match status" value="1"/>
</dbReference>
<organism evidence="7 8">
    <name type="scientific">Rhodovulum steppense</name>
    <dbReference type="NCBI Taxonomy" id="540251"/>
    <lineage>
        <taxon>Bacteria</taxon>
        <taxon>Pseudomonadati</taxon>
        <taxon>Pseudomonadota</taxon>
        <taxon>Alphaproteobacteria</taxon>
        <taxon>Rhodobacterales</taxon>
        <taxon>Paracoccaceae</taxon>
        <taxon>Rhodovulum</taxon>
    </lineage>
</organism>
<sequence>MPLTGRKVTILGAGIAGLAVAAALARRGAEVVVLERADAIREVGAGLQISPNGMAVLEALGLGPALAEHGVRARAVHLRDFRAGREVLRLDLSTGAGAYHFIHRADLVELLAGAARAAGVQIRLLHDVMGVAIERGRAQLTTAHGAQVSADLLIGADGLHSVVRGALNGMAAPDFTGQVAWRALVPATGPVAPVAQVFMGPGRHLVHYPLRGGELINIVGVEERETWADEGWNHDDAPVNLRRAFADFGAGVPELLARVTHVNLWGLFRHPVAARWHMGPAAILGDAAHPTLPFLAQGANMALEDAWVLAACLERHPDTETAFAAYQAERRPRTMKIVDMASKNARNYHLSSPPLRALAHTALRLGGALAPGGALKRFDWVYAHDVAARYPLTAAPMP</sequence>
<dbReference type="PANTHER" id="PTHR13789:SF318">
    <property type="entry name" value="GERANYLGERANYL DIPHOSPHATE REDUCTASE"/>
    <property type="match status" value="1"/>
</dbReference>
<keyword evidence="5" id="KW-0503">Monooxygenase</keyword>
<evidence type="ECO:0000256" key="2">
    <source>
        <dbReference type="ARBA" id="ARBA00022630"/>
    </source>
</evidence>
<feature type="domain" description="FAD-binding" evidence="6">
    <location>
        <begin position="7"/>
        <end position="340"/>
    </location>
</feature>
<evidence type="ECO:0000256" key="4">
    <source>
        <dbReference type="ARBA" id="ARBA00023002"/>
    </source>
</evidence>
<dbReference type="RefSeq" id="WP_132693839.1">
    <property type="nucleotide sequence ID" value="NZ_SLVM01000005.1"/>
</dbReference>
<dbReference type="Gene3D" id="3.50.50.60">
    <property type="entry name" value="FAD/NAD(P)-binding domain"/>
    <property type="match status" value="1"/>
</dbReference>
<comment type="cofactor">
    <cofactor evidence="1">
        <name>FAD</name>
        <dbReference type="ChEBI" id="CHEBI:57692"/>
    </cofactor>
</comment>